<reference evidence="1" key="1">
    <citation type="submission" date="2018-05" db="EMBL/GenBank/DDBJ databases">
        <authorList>
            <person name="Lanie J.A."/>
            <person name="Ng W.-L."/>
            <person name="Kazmierczak K.M."/>
            <person name="Andrzejewski T.M."/>
            <person name="Davidsen T.M."/>
            <person name="Wayne K.J."/>
            <person name="Tettelin H."/>
            <person name="Glass J.I."/>
            <person name="Rusch D."/>
            <person name="Podicherti R."/>
            <person name="Tsui H.-C.T."/>
            <person name="Winkler M.E."/>
        </authorList>
    </citation>
    <scope>NUCLEOTIDE SEQUENCE</scope>
</reference>
<protein>
    <submittedName>
        <fullName evidence="1">Uncharacterized protein</fullName>
    </submittedName>
</protein>
<name>A0A381UBM6_9ZZZZ</name>
<sequence>MELEIKLFHQNSSKKSPAGFFIVLTSNV</sequence>
<organism evidence="1">
    <name type="scientific">marine metagenome</name>
    <dbReference type="NCBI Taxonomy" id="408172"/>
    <lineage>
        <taxon>unclassified sequences</taxon>
        <taxon>metagenomes</taxon>
        <taxon>ecological metagenomes</taxon>
    </lineage>
</organism>
<proteinExistence type="predicted"/>
<dbReference type="AlphaFoldDB" id="A0A381UBM6"/>
<accession>A0A381UBM6</accession>
<evidence type="ECO:0000313" key="1">
    <source>
        <dbReference type="EMBL" id="SVA25600.1"/>
    </source>
</evidence>
<gene>
    <name evidence="1" type="ORF">METZ01_LOCUS78454</name>
</gene>
<dbReference type="EMBL" id="UINC01006118">
    <property type="protein sequence ID" value="SVA25600.1"/>
    <property type="molecule type" value="Genomic_DNA"/>
</dbReference>